<proteinExistence type="predicted"/>
<dbReference type="AlphaFoldDB" id="L9W8K6"/>
<sequence length="73" mass="8214">MTGREKEIVRHLSEDDLNRLLTQTDNEMMSKGSLSSNGCIRVQRSKMQPMMSECRNLLEVAGLPFGMRVVLGS</sequence>
<reference evidence="1 2" key="1">
    <citation type="journal article" date="2014" name="PLoS Genet.">
        <title>Phylogenetically driven sequencing of extremely halophilic archaea reveals strategies for static and dynamic osmo-response.</title>
        <authorList>
            <person name="Becker E.A."/>
            <person name="Seitzer P.M."/>
            <person name="Tritt A."/>
            <person name="Larsen D."/>
            <person name="Krusor M."/>
            <person name="Yao A.I."/>
            <person name="Wu D."/>
            <person name="Madern D."/>
            <person name="Eisen J.A."/>
            <person name="Darling A.E."/>
            <person name="Facciotti M.T."/>
        </authorList>
    </citation>
    <scope>NUCLEOTIDE SEQUENCE [LARGE SCALE GENOMIC DNA]</scope>
    <source>
        <strain evidence="1 2">JCM 14089</strain>
    </source>
</reference>
<keyword evidence="2" id="KW-1185">Reference proteome</keyword>
<dbReference type="EMBL" id="AOHX01000034">
    <property type="protein sequence ID" value="ELY45581.1"/>
    <property type="molecule type" value="Genomic_DNA"/>
</dbReference>
<evidence type="ECO:0000313" key="1">
    <source>
        <dbReference type="EMBL" id="ELY45581.1"/>
    </source>
</evidence>
<evidence type="ECO:0000313" key="2">
    <source>
        <dbReference type="Proteomes" id="UP000011661"/>
    </source>
</evidence>
<gene>
    <name evidence="1" type="ORF">C495_08010</name>
</gene>
<organism evidence="1 2">
    <name type="scientific">Natronorubrum sulfidifaciens JCM 14089</name>
    <dbReference type="NCBI Taxonomy" id="1230460"/>
    <lineage>
        <taxon>Archaea</taxon>
        <taxon>Methanobacteriati</taxon>
        <taxon>Methanobacteriota</taxon>
        <taxon>Stenosarchaea group</taxon>
        <taxon>Halobacteria</taxon>
        <taxon>Halobacteriales</taxon>
        <taxon>Natrialbaceae</taxon>
        <taxon>Natronorubrum</taxon>
    </lineage>
</organism>
<accession>L9W8K6</accession>
<dbReference type="Proteomes" id="UP000011661">
    <property type="component" value="Unassembled WGS sequence"/>
</dbReference>
<protein>
    <submittedName>
        <fullName evidence="1">Uncharacterized protein</fullName>
    </submittedName>
</protein>
<comment type="caution">
    <text evidence="1">The sequence shown here is derived from an EMBL/GenBank/DDBJ whole genome shotgun (WGS) entry which is preliminary data.</text>
</comment>
<name>L9W8K6_9EURY</name>